<dbReference type="EMBL" id="JAHCVI010000004">
    <property type="protein sequence ID" value="KAG7286645.1"/>
    <property type="molecule type" value="Genomic_DNA"/>
</dbReference>
<evidence type="ECO:0000313" key="4">
    <source>
        <dbReference type="Proteomes" id="UP001197093"/>
    </source>
</evidence>
<feature type="compositionally biased region" description="Acidic residues" evidence="2">
    <location>
        <begin position="409"/>
        <end position="434"/>
    </location>
</feature>
<evidence type="ECO:0000256" key="1">
    <source>
        <dbReference type="SAM" id="Coils"/>
    </source>
</evidence>
<comment type="caution">
    <text evidence="3">The sequence shown here is derived from an EMBL/GenBank/DDBJ whole genome shotgun (WGS) entry which is preliminary data.</text>
</comment>
<sequence>MTTKKTIAIHVEPSPLESPGQAIREIQAQLKKLDSLEQATPQSASRRIALLEDLEREMGQQAEHWEEIKHDMIRDSLSSMQTTSPAVQDSRHASVASTINMIRDSTLRQSIGSERRASRVARMRGNVNPKVPEASVRNSGSPQLSKWQKRLTEAQMDYMDAQLLRTSNVNFLQLSRAQLASPTPPDSDDSEDEVPSLPKLEEVKVEKLPEIDRKCPSLWVPKSTVSAVPKGLLWTPVLKPVLEAEPALPGLSVRPAQRKEAAPLQIESSQLWRKPYNTANRSMSGLWRPLWASAAPPAEPVVRASPKTASTSQKPPRPVTQRPARRNKRVTLLPDILESPEPLPDKRGTLGIFQFPWGEKSDTASIQPRPSMYMAMPGTMTSGGPSLGMAMDARSKQLEPTEYSSSFFDDYDDEDDGNDETDSDEDESDDDGFDDSTLWEIASLLKTDAVPSRDSLLPPASGSVVYDYIDELASDEDAQEQSIVIGLAEPRDLFVEQQRDSATIESSTLLMLEEALESSPPAAKPAVRGLPANPKASLKTQASGAANSPAEATPAPAMSRTLQQTAEVQRAETAQEQGSSGLWTPPSKADKPSAHRGLFVAESSRAGFRGTSEEPAAKHMTRTPRPVVQKPLDRLTSTSLWVPEDPKQSQRSWILGASTVKHQGLKPQRIQASAQEWKAALNEAIAASYPRIKRINASPAEWKAALEEAIALSARAPPAQAPFNPAVQHPVFAARSLVTRSEWFHPAATGYTYDVAAVHPVFFGSLAITCPEDAVHPAISAYAAKKLRRQRSKQRSDSSSRTRSTSRSRRKDDIRAQIRALEQQDGADDDDRGLVYTSSAAPPPIPAAVFQSDSIQAQIEALEQERLFVERAAQEEYRRRTTTTITTTTTAMAVPEPVLVVETMPAGAETVQDLQRRMSMQIRQSLVFSAPAVATTIKPKSKPSVTVSTVEISAPVSVTPISNPATPQPEPHLSPLLWTPSPRPAPVPSPTPGLWSPVSRPPPAPSPWAEEDADAAAQRARRRRTVQKKMRRQEILAQIAAVERGANPFVDFAGMGLWAGKKGVVVGGVLVGGW</sequence>
<feature type="region of interest" description="Disordered" evidence="2">
    <location>
        <begin position="301"/>
        <end position="347"/>
    </location>
</feature>
<feature type="compositionally biased region" description="Pro residues" evidence="2">
    <location>
        <begin position="981"/>
        <end position="991"/>
    </location>
</feature>
<reference evidence="3" key="1">
    <citation type="submission" date="2023-02" db="EMBL/GenBank/DDBJ databases">
        <authorList>
            <person name="Palmer J.M."/>
        </authorList>
    </citation>
    <scope>NUCLEOTIDE SEQUENCE</scope>
    <source>
        <strain evidence="3">FW57</strain>
    </source>
</reference>
<evidence type="ECO:0000256" key="2">
    <source>
        <dbReference type="SAM" id="MobiDB-lite"/>
    </source>
</evidence>
<keyword evidence="4" id="KW-1185">Reference proteome</keyword>
<feature type="region of interest" description="Disordered" evidence="2">
    <location>
        <begin position="179"/>
        <end position="201"/>
    </location>
</feature>
<protein>
    <submittedName>
        <fullName evidence="3">Uncharacterized protein</fullName>
    </submittedName>
</protein>
<accession>A0AAD4ESP4</accession>
<gene>
    <name evidence="3" type="ORF">NEMBOFW57_008956</name>
</gene>
<dbReference type="AlphaFoldDB" id="A0AAD4ESP4"/>
<feature type="region of interest" description="Disordered" evidence="2">
    <location>
        <begin position="516"/>
        <end position="594"/>
    </location>
</feature>
<organism evidence="3 4">
    <name type="scientific">Staphylotrichum longicolle</name>
    <dbReference type="NCBI Taxonomy" id="669026"/>
    <lineage>
        <taxon>Eukaryota</taxon>
        <taxon>Fungi</taxon>
        <taxon>Dikarya</taxon>
        <taxon>Ascomycota</taxon>
        <taxon>Pezizomycotina</taxon>
        <taxon>Sordariomycetes</taxon>
        <taxon>Sordariomycetidae</taxon>
        <taxon>Sordariales</taxon>
        <taxon>Chaetomiaceae</taxon>
        <taxon>Staphylotrichum</taxon>
    </lineage>
</organism>
<dbReference type="Proteomes" id="UP001197093">
    <property type="component" value="Unassembled WGS sequence"/>
</dbReference>
<name>A0AAD4ESP4_9PEZI</name>
<feature type="region of interest" description="Disordered" evidence="2">
    <location>
        <begin position="396"/>
        <end position="435"/>
    </location>
</feature>
<keyword evidence="1" id="KW-0175">Coiled coil</keyword>
<feature type="region of interest" description="Disordered" evidence="2">
    <location>
        <begin position="961"/>
        <end position="1026"/>
    </location>
</feature>
<evidence type="ECO:0000313" key="3">
    <source>
        <dbReference type="EMBL" id="KAG7286645.1"/>
    </source>
</evidence>
<feature type="region of interest" description="Disordered" evidence="2">
    <location>
        <begin position="786"/>
        <end position="815"/>
    </location>
</feature>
<feature type="coiled-coil region" evidence="1">
    <location>
        <begin position="852"/>
        <end position="879"/>
    </location>
</feature>
<proteinExistence type="predicted"/>
<feature type="compositionally biased region" description="Polar residues" evidence="2">
    <location>
        <begin position="560"/>
        <end position="582"/>
    </location>
</feature>